<keyword evidence="1 3" id="KW-0963">Cytoplasm</keyword>
<reference evidence="4" key="1">
    <citation type="submission" date="2020-12" db="EMBL/GenBank/DDBJ databases">
        <title>Methylobrevis albus sp. nov., isolated from fresh water lack sediment.</title>
        <authorList>
            <person name="Zou Q."/>
        </authorList>
    </citation>
    <scope>NUCLEOTIDE SEQUENCE</scope>
    <source>
        <strain evidence="4">L22</strain>
    </source>
</reference>
<keyword evidence="2 3" id="KW-0501">Molybdenum cofactor biosynthesis</keyword>
<keyword evidence="5" id="KW-1185">Reference proteome</keyword>
<dbReference type="GO" id="GO:0005737">
    <property type="term" value="C:cytoplasm"/>
    <property type="evidence" value="ECO:0007669"/>
    <property type="project" value="UniProtKB-SubCell"/>
</dbReference>
<comment type="caution">
    <text evidence="4">The sequence shown here is derived from an EMBL/GenBank/DDBJ whole genome shotgun (WGS) entry which is preliminary data.</text>
</comment>
<dbReference type="GO" id="GO:0016783">
    <property type="term" value="F:sulfurtransferase activity"/>
    <property type="evidence" value="ECO:0007669"/>
    <property type="project" value="InterPro"/>
</dbReference>
<dbReference type="RefSeq" id="WP_197311326.1">
    <property type="nucleotide sequence ID" value="NZ_JADZLT010000050.1"/>
</dbReference>
<accession>A0A931MYQ8</accession>
<dbReference type="Pfam" id="PF02634">
    <property type="entry name" value="FdhD-NarQ"/>
    <property type="match status" value="1"/>
</dbReference>
<evidence type="ECO:0000256" key="2">
    <source>
        <dbReference type="ARBA" id="ARBA00023150"/>
    </source>
</evidence>
<dbReference type="AlphaFoldDB" id="A0A931MYQ8"/>
<evidence type="ECO:0000313" key="4">
    <source>
        <dbReference type="EMBL" id="MBH0238240.1"/>
    </source>
</evidence>
<feature type="active site" description="Cysteine persulfide intermediate" evidence="3">
    <location>
        <position position="110"/>
    </location>
</feature>
<dbReference type="Proteomes" id="UP000631694">
    <property type="component" value="Unassembled WGS sequence"/>
</dbReference>
<dbReference type="GO" id="GO:0006777">
    <property type="term" value="P:Mo-molybdopterin cofactor biosynthetic process"/>
    <property type="evidence" value="ECO:0007669"/>
    <property type="project" value="UniProtKB-UniRule"/>
</dbReference>
<dbReference type="EMBL" id="JADZLT010000050">
    <property type="protein sequence ID" value="MBH0238240.1"/>
    <property type="molecule type" value="Genomic_DNA"/>
</dbReference>
<evidence type="ECO:0000313" key="5">
    <source>
        <dbReference type="Proteomes" id="UP000631694"/>
    </source>
</evidence>
<dbReference type="SUPFAM" id="SSF53927">
    <property type="entry name" value="Cytidine deaminase-like"/>
    <property type="match status" value="1"/>
</dbReference>
<comment type="caution">
    <text evidence="3">Lacks conserved residue(s) required for the propagation of feature annotation.</text>
</comment>
<dbReference type="PANTHER" id="PTHR30592:SF1">
    <property type="entry name" value="SULFUR CARRIER PROTEIN FDHD"/>
    <property type="match status" value="1"/>
</dbReference>
<dbReference type="PIRSF" id="PIRSF015626">
    <property type="entry name" value="FdhD"/>
    <property type="match status" value="1"/>
</dbReference>
<sequence>MVDPVARVRAVRVPLTGPAEALERAVPEEVPVALVHDGTTYAVMLATPSDLEDFAVGFSLTEKVIAAPDEIREFEVVEHDEGIELRMWLTPEAGGRVRERRRLTVGGTACGLCGVESLAVAVAPATRVAGELHVPPDAIHRLLTALGPAQELSRATRATHAAGFWTPADGLVAVREDVGRHNALDKLVGAVARSGIRGADGVVVVTSRVSVEMVQKTAALGATILVAVSAPTALALRAAEAAGLTLVAVARSDSFELFTHPGRILADADADAAGAPETLVHVA</sequence>
<dbReference type="PANTHER" id="PTHR30592">
    <property type="entry name" value="FORMATE DEHYDROGENASE"/>
    <property type="match status" value="1"/>
</dbReference>
<dbReference type="GO" id="GO:0097163">
    <property type="term" value="F:sulfur carrier activity"/>
    <property type="evidence" value="ECO:0007669"/>
    <property type="project" value="UniProtKB-UniRule"/>
</dbReference>
<gene>
    <name evidence="3 4" type="primary">fdhD</name>
    <name evidence="4" type="ORF">I5731_10430</name>
</gene>
<comment type="similarity">
    <text evidence="3">Belongs to the FdhD family.</text>
</comment>
<evidence type="ECO:0000256" key="1">
    <source>
        <dbReference type="ARBA" id="ARBA00022490"/>
    </source>
</evidence>
<name>A0A931MYQ8_9HYPH</name>
<comment type="function">
    <text evidence="3">Required for formate dehydrogenase (FDH) activity. Acts as a sulfur carrier protein that transfers sulfur from IscS to the molybdenum cofactor prior to its insertion into FDH.</text>
</comment>
<dbReference type="Gene3D" id="3.40.140.10">
    <property type="entry name" value="Cytidine Deaminase, domain 2"/>
    <property type="match status" value="1"/>
</dbReference>
<dbReference type="HAMAP" id="MF_00187">
    <property type="entry name" value="FdhD"/>
    <property type="match status" value="1"/>
</dbReference>
<comment type="subcellular location">
    <subcellularLocation>
        <location evidence="3">Cytoplasm</location>
    </subcellularLocation>
</comment>
<evidence type="ECO:0000256" key="3">
    <source>
        <dbReference type="HAMAP-Rule" id="MF_00187"/>
    </source>
</evidence>
<dbReference type="NCBIfam" id="TIGR00129">
    <property type="entry name" value="fdhD_narQ"/>
    <property type="match status" value="1"/>
</dbReference>
<protein>
    <recommendedName>
        <fullName evidence="3">Sulfur carrier protein FdhD</fullName>
    </recommendedName>
</protein>
<dbReference type="InterPro" id="IPR016193">
    <property type="entry name" value="Cytidine_deaminase-like"/>
</dbReference>
<organism evidence="4 5">
    <name type="scientific">Methylobrevis albus</name>
    <dbReference type="NCBI Taxonomy" id="2793297"/>
    <lineage>
        <taxon>Bacteria</taxon>
        <taxon>Pseudomonadati</taxon>
        <taxon>Pseudomonadota</taxon>
        <taxon>Alphaproteobacteria</taxon>
        <taxon>Hyphomicrobiales</taxon>
        <taxon>Pleomorphomonadaceae</taxon>
        <taxon>Methylobrevis</taxon>
    </lineage>
</organism>
<dbReference type="Gene3D" id="3.10.20.10">
    <property type="match status" value="1"/>
</dbReference>
<dbReference type="InterPro" id="IPR003786">
    <property type="entry name" value="FdhD"/>
</dbReference>
<proteinExistence type="inferred from homology"/>